<proteinExistence type="predicted"/>
<dbReference type="InterPro" id="IPR001387">
    <property type="entry name" value="Cro/C1-type_HTH"/>
</dbReference>
<keyword evidence="3" id="KW-0804">Transcription</keyword>
<dbReference type="Gene3D" id="2.10.109.10">
    <property type="entry name" value="Umud Fragment, subunit A"/>
    <property type="match status" value="1"/>
</dbReference>
<dbReference type="Proteomes" id="UP000464718">
    <property type="component" value="Plasmid pvpsd2016-1"/>
</dbReference>
<name>A0AAX1G065_VIBPH</name>
<dbReference type="Pfam" id="PF00717">
    <property type="entry name" value="Peptidase_S24"/>
    <property type="match status" value="1"/>
</dbReference>
<evidence type="ECO:0000256" key="1">
    <source>
        <dbReference type="ARBA" id="ARBA00023015"/>
    </source>
</evidence>
<dbReference type="InterPro" id="IPR010982">
    <property type="entry name" value="Lambda_DNA-bd_dom_sf"/>
</dbReference>
<dbReference type="Gene3D" id="1.10.260.40">
    <property type="entry name" value="lambda repressor-like DNA-binding domains"/>
    <property type="match status" value="1"/>
</dbReference>
<dbReference type="InterPro" id="IPR039418">
    <property type="entry name" value="LexA-like"/>
</dbReference>
<organism evidence="5 6">
    <name type="scientific">Vibrio parahaemolyticus</name>
    <dbReference type="NCBI Taxonomy" id="670"/>
    <lineage>
        <taxon>Bacteria</taxon>
        <taxon>Pseudomonadati</taxon>
        <taxon>Pseudomonadota</taxon>
        <taxon>Gammaproteobacteria</taxon>
        <taxon>Vibrionales</taxon>
        <taxon>Vibrionaceae</taxon>
        <taxon>Vibrio</taxon>
    </lineage>
</organism>
<feature type="domain" description="HTH cro/C1-type" evidence="4">
    <location>
        <begin position="7"/>
        <end position="62"/>
    </location>
</feature>
<evidence type="ECO:0000256" key="3">
    <source>
        <dbReference type="ARBA" id="ARBA00023163"/>
    </source>
</evidence>
<keyword evidence="2" id="KW-0238">DNA-binding</keyword>
<dbReference type="PANTHER" id="PTHR40661">
    <property type="match status" value="1"/>
</dbReference>
<geneLocation type="plasmid" evidence="6">
    <name>pvpsd2016-1</name>
</geneLocation>
<dbReference type="SMART" id="SM00530">
    <property type="entry name" value="HTH_XRE"/>
    <property type="match status" value="1"/>
</dbReference>
<dbReference type="SUPFAM" id="SSF51306">
    <property type="entry name" value="LexA/Signal peptidase"/>
    <property type="match status" value="1"/>
</dbReference>
<accession>A0AAX1G065</accession>
<evidence type="ECO:0000259" key="4">
    <source>
        <dbReference type="PROSITE" id="PS50943"/>
    </source>
</evidence>
<keyword evidence="5" id="KW-0614">Plasmid</keyword>
<dbReference type="GO" id="GO:0003677">
    <property type="term" value="F:DNA binding"/>
    <property type="evidence" value="ECO:0007669"/>
    <property type="project" value="UniProtKB-KW"/>
</dbReference>
<gene>
    <name evidence="5" type="ORF">EHC69_27085</name>
</gene>
<dbReference type="PROSITE" id="PS50943">
    <property type="entry name" value="HTH_CROC1"/>
    <property type="match status" value="1"/>
</dbReference>
<protein>
    <submittedName>
        <fullName evidence="5">Helix-turn-helix transcriptional regulator</fullName>
    </submittedName>
</protein>
<dbReference type="InterPro" id="IPR015927">
    <property type="entry name" value="Peptidase_S24_S26A/B/C"/>
</dbReference>
<dbReference type="AlphaFoldDB" id="A0AAX1G065"/>
<dbReference type="PANTHER" id="PTHR40661:SF3">
    <property type="entry name" value="FELS-1 PROPHAGE TRANSCRIPTIONAL REGULATOR"/>
    <property type="match status" value="1"/>
</dbReference>
<dbReference type="Pfam" id="PF01381">
    <property type="entry name" value="HTH_3"/>
    <property type="match status" value="1"/>
</dbReference>
<dbReference type="InterPro" id="IPR036286">
    <property type="entry name" value="LexA/Signal_pep-like_sf"/>
</dbReference>
<dbReference type="CDD" id="cd00093">
    <property type="entry name" value="HTH_XRE"/>
    <property type="match status" value="1"/>
</dbReference>
<dbReference type="EMBL" id="CP034300">
    <property type="protein sequence ID" value="QHH12939.1"/>
    <property type="molecule type" value="Genomic_DNA"/>
</dbReference>
<evidence type="ECO:0000256" key="2">
    <source>
        <dbReference type="ARBA" id="ARBA00023125"/>
    </source>
</evidence>
<evidence type="ECO:0000313" key="6">
    <source>
        <dbReference type="Proteomes" id="UP000464718"/>
    </source>
</evidence>
<sequence>MTIANRLRVLREEKFNISKREMAERLGVSQSAVNQWEKGINLPSQKHLITISEKFDVSYEWLINGTSDEDRDNGLSIAYYSEVNASGGNGFFNGTEEKLLISRNLVPIDITHNTIALKVCGDSMSPAISDCSLVFVDMDDTLIRDGKIYVFVQNDVLRVKRLEYHSAGILIKSINPSYKEELVSFQESNSLKIIGRVTYSINSH</sequence>
<dbReference type="CDD" id="cd06529">
    <property type="entry name" value="S24_LexA-like"/>
    <property type="match status" value="1"/>
</dbReference>
<keyword evidence="1" id="KW-0805">Transcription regulation</keyword>
<dbReference type="RefSeq" id="WP_025789731.1">
    <property type="nucleotide sequence ID" value="NZ_CP013250.1"/>
</dbReference>
<evidence type="ECO:0000313" key="5">
    <source>
        <dbReference type="EMBL" id="QHH12939.1"/>
    </source>
</evidence>
<dbReference type="SUPFAM" id="SSF47413">
    <property type="entry name" value="lambda repressor-like DNA-binding domains"/>
    <property type="match status" value="1"/>
</dbReference>
<reference evidence="5 6" key="1">
    <citation type="submission" date="2018-12" db="EMBL/GenBank/DDBJ databases">
        <title>Genomic insights into the evolutionary origins and pathogenicity of five Vibrio parahaemolyticus strains isolated from the shrimp with acute hepatopancreatic necrosis disease (AHPND).</title>
        <authorList>
            <person name="Yang Q."/>
            <person name="Dong X."/>
            <person name="Xie G."/>
            <person name="Fu S."/>
            <person name="Zou P."/>
            <person name="Sun J."/>
            <person name="Wang Y."/>
            <person name="Huang J."/>
        </authorList>
    </citation>
    <scope>NUCLEOTIDE SEQUENCE [LARGE SCALE GENOMIC DNA]</scope>
    <source>
        <strain evidence="5 6">20160303005-1</strain>
        <plasmid evidence="6">pvpsd2016-1</plasmid>
    </source>
</reference>